<evidence type="ECO:0000313" key="1">
    <source>
        <dbReference type="EMBL" id="KAF2076054.1"/>
    </source>
</evidence>
<keyword evidence="2" id="KW-1185">Reference proteome</keyword>
<reference evidence="1" key="1">
    <citation type="submission" date="2020-01" db="EMBL/GenBank/DDBJ databases">
        <title>Development of genomics and gene disruption for Polysphondylium violaceum indicates a role for the polyketide synthase stlB in stalk morphogenesis.</title>
        <authorList>
            <person name="Narita B."/>
            <person name="Kawabe Y."/>
            <person name="Kin K."/>
            <person name="Saito T."/>
            <person name="Gibbs R."/>
            <person name="Kuspa A."/>
            <person name="Muzny D."/>
            <person name="Queller D."/>
            <person name="Richards S."/>
            <person name="Strassman J."/>
            <person name="Sucgang R."/>
            <person name="Worley K."/>
            <person name="Schaap P."/>
        </authorList>
    </citation>
    <scope>NUCLEOTIDE SEQUENCE</scope>
    <source>
        <strain evidence="1">QSvi11</strain>
    </source>
</reference>
<gene>
    <name evidence="1" type="ORF">CYY_002618</name>
</gene>
<sequence length="369" mass="41324">MNFNPFPHLSPMLNDLIPPPPPQENAFHPTALDVFNAITYVSSVKSIPQEYRNHFISLDELKSLLVWEFKTLQNSGGIPDWYSYTFMYTIPFYNEIAQRAVAPSIEDIRQTIDNMNENINTTTNAMNQKINTAISTLNSNINNPIDTAINNLNTSLENAINSLNNNINTSMETAVNNINTSMETAVNKINSVSNNNINNSNDIAINNLNTSFDKAINSLNNNINTSMETAVNNINTVSKNNINNSINTAINNLNTSLDNAINSLNNNIKETISIAINSALVPLNNHLCSLSFNQRARAINAMGGEDLIPIRDENNIPPPFLPADQRNFYQITEDQADQIIAHYHLEDFVQNSSHRDKLKKIAKYINLHH</sequence>
<comment type="caution">
    <text evidence="1">The sequence shown here is derived from an EMBL/GenBank/DDBJ whole genome shotgun (WGS) entry which is preliminary data.</text>
</comment>
<evidence type="ECO:0000313" key="2">
    <source>
        <dbReference type="Proteomes" id="UP000695562"/>
    </source>
</evidence>
<name>A0A8J4PZU0_9MYCE</name>
<protein>
    <submittedName>
        <fullName evidence="1">Uncharacterized protein</fullName>
    </submittedName>
</protein>
<dbReference type="Proteomes" id="UP000695562">
    <property type="component" value="Unassembled WGS sequence"/>
</dbReference>
<dbReference type="Gene3D" id="1.20.120.20">
    <property type="entry name" value="Apolipoprotein"/>
    <property type="match status" value="1"/>
</dbReference>
<dbReference type="AlphaFoldDB" id="A0A8J4PZU0"/>
<proteinExistence type="predicted"/>
<organism evidence="1 2">
    <name type="scientific">Polysphondylium violaceum</name>
    <dbReference type="NCBI Taxonomy" id="133409"/>
    <lineage>
        <taxon>Eukaryota</taxon>
        <taxon>Amoebozoa</taxon>
        <taxon>Evosea</taxon>
        <taxon>Eumycetozoa</taxon>
        <taxon>Dictyostelia</taxon>
        <taxon>Dictyosteliales</taxon>
        <taxon>Dictyosteliaceae</taxon>
        <taxon>Polysphondylium</taxon>
    </lineage>
</organism>
<dbReference type="EMBL" id="AJWJ01000074">
    <property type="protein sequence ID" value="KAF2076054.1"/>
    <property type="molecule type" value="Genomic_DNA"/>
</dbReference>
<accession>A0A8J4PZU0</accession>